<accession>A0A327KWI6</accession>
<dbReference type="RefSeq" id="WP_111356665.1">
    <property type="nucleotide sequence ID" value="NZ_NHSK01000075.1"/>
</dbReference>
<evidence type="ECO:0000313" key="2">
    <source>
        <dbReference type="EMBL" id="RAI39738.1"/>
    </source>
</evidence>
<comment type="caution">
    <text evidence="2">The sequence shown here is derived from an EMBL/GenBank/DDBJ whole genome shotgun (WGS) entry which is preliminary data.</text>
</comment>
<dbReference type="AlphaFoldDB" id="A0A327KWI6"/>
<dbReference type="Gene3D" id="1.10.260.40">
    <property type="entry name" value="lambda repressor-like DNA-binding domains"/>
    <property type="match status" value="1"/>
</dbReference>
<name>A0A327KWI6_9BRAD</name>
<proteinExistence type="predicted"/>
<evidence type="ECO:0000259" key="1">
    <source>
        <dbReference type="Pfam" id="PF01381"/>
    </source>
</evidence>
<keyword evidence="3" id="KW-1185">Reference proteome</keyword>
<sequence>MVDLKFPPEVERSPLGLTRSQAAKALGVSEEALRRWEAEGAGPTVVRLSERRAVYPVAELTAFINSRTKPARDDAAR</sequence>
<organism evidence="2 3">
    <name type="scientific">Rhodoplanes elegans</name>
    <dbReference type="NCBI Taxonomy" id="29408"/>
    <lineage>
        <taxon>Bacteria</taxon>
        <taxon>Pseudomonadati</taxon>
        <taxon>Pseudomonadota</taxon>
        <taxon>Alphaproteobacteria</taxon>
        <taxon>Hyphomicrobiales</taxon>
        <taxon>Nitrobacteraceae</taxon>
        <taxon>Rhodoplanes</taxon>
    </lineage>
</organism>
<reference evidence="2 3" key="1">
    <citation type="submission" date="2017-07" db="EMBL/GenBank/DDBJ databases">
        <title>Draft Genome Sequences of Select Purple Nonsulfur Bacteria.</title>
        <authorList>
            <person name="Lasarre B."/>
            <person name="Mckinlay J.B."/>
        </authorList>
    </citation>
    <scope>NUCLEOTIDE SEQUENCE [LARGE SCALE GENOMIC DNA]</scope>
    <source>
        <strain evidence="2 3">DSM 11907</strain>
    </source>
</reference>
<gene>
    <name evidence="2" type="ORF">CH338_08420</name>
</gene>
<feature type="domain" description="HTH cro/C1-type" evidence="1">
    <location>
        <begin position="14"/>
        <end position="48"/>
    </location>
</feature>
<dbReference type="InterPro" id="IPR009061">
    <property type="entry name" value="DNA-bd_dom_put_sf"/>
</dbReference>
<dbReference type="GO" id="GO:0003677">
    <property type="term" value="F:DNA binding"/>
    <property type="evidence" value="ECO:0007669"/>
    <property type="project" value="InterPro"/>
</dbReference>
<dbReference type="Proteomes" id="UP000248863">
    <property type="component" value="Unassembled WGS sequence"/>
</dbReference>
<dbReference type="EMBL" id="NPEU01000064">
    <property type="protein sequence ID" value="RAI39738.1"/>
    <property type="molecule type" value="Genomic_DNA"/>
</dbReference>
<dbReference type="OrthoDB" id="6059216at2"/>
<dbReference type="InterPro" id="IPR010982">
    <property type="entry name" value="Lambda_DNA-bd_dom_sf"/>
</dbReference>
<protein>
    <recommendedName>
        <fullName evidence="1">HTH cro/C1-type domain-containing protein</fullName>
    </recommendedName>
</protein>
<evidence type="ECO:0000313" key="3">
    <source>
        <dbReference type="Proteomes" id="UP000248863"/>
    </source>
</evidence>
<dbReference type="SUPFAM" id="SSF46955">
    <property type="entry name" value="Putative DNA-binding domain"/>
    <property type="match status" value="1"/>
</dbReference>
<dbReference type="Pfam" id="PF01381">
    <property type="entry name" value="HTH_3"/>
    <property type="match status" value="1"/>
</dbReference>
<dbReference type="InterPro" id="IPR001387">
    <property type="entry name" value="Cro/C1-type_HTH"/>
</dbReference>